<evidence type="ECO:0000256" key="1">
    <source>
        <dbReference type="ARBA" id="ARBA00022723"/>
    </source>
</evidence>
<name>A0AAU9WJU8_9CNID</name>
<dbReference type="GO" id="GO:0070492">
    <property type="term" value="F:oligosaccharide binding"/>
    <property type="evidence" value="ECO:0007669"/>
    <property type="project" value="TreeGrafter"/>
</dbReference>
<evidence type="ECO:0000313" key="6">
    <source>
        <dbReference type="EMBL" id="CAH3116364.1"/>
    </source>
</evidence>
<dbReference type="GO" id="GO:0046872">
    <property type="term" value="F:metal ion binding"/>
    <property type="evidence" value="ECO:0007669"/>
    <property type="project" value="UniProtKB-KW"/>
</dbReference>
<evidence type="ECO:0000259" key="5">
    <source>
        <dbReference type="PROSITE" id="PS51406"/>
    </source>
</evidence>
<dbReference type="Proteomes" id="UP001159428">
    <property type="component" value="Unassembled WGS sequence"/>
</dbReference>
<dbReference type="PANTHER" id="PTHR16146">
    <property type="entry name" value="INTELECTIN"/>
    <property type="match status" value="1"/>
</dbReference>
<keyword evidence="4" id="KW-1015">Disulfide bond</keyword>
<dbReference type="CDD" id="cd23417">
    <property type="entry name" value="beta-trefoil_Ricin_MytiLec-like"/>
    <property type="match status" value="1"/>
</dbReference>
<dbReference type="GO" id="GO:0005615">
    <property type="term" value="C:extracellular space"/>
    <property type="evidence" value="ECO:0007669"/>
    <property type="project" value="TreeGrafter"/>
</dbReference>
<dbReference type="InterPro" id="IPR000884">
    <property type="entry name" value="TSP1_rpt"/>
</dbReference>
<evidence type="ECO:0000256" key="3">
    <source>
        <dbReference type="ARBA" id="ARBA00022837"/>
    </source>
</evidence>
<dbReference type="InterPro" id="IPR036383">
    <property type="entry name" value="TSP1_rpt_sf"/>
</dbReference>
<dbReference type="EMBL" id="CALNXJ010000015">
    <property type="protein sequence ID" value="CAH3116364.1"/>
    <property type="molecule type" value="Genomic_DNA"/>
</dbReference>
<reference evidence="6 7" key="1">
    <citation type="submission" date="2022-05" db="EMBL/GenBank/DDBJ databases">
        <authorList>
            <consortium name="Genoscope - CEA"/>
            <person name="William W."/>
        </authorList>
    </citation>
    <scope>NUCLEOTIDE SEQUENCE [LARGE SCALE GENOMIC DNA]</scope>
</reference>
<dbReference type="PROSITE" id="PS51406">
    <property type="entry name" value="FIBRINOGEN_C_2"/>
    <property type="match status" value="1"/>
</dbReference>
<comment type="caution">
    <text evidence="6">The sequence shown here is derived from an EMBL/GenBank/DDBJ whole genome shotgun (WGS) entry which is preliminary data.</text>
</comment>
<dbReference type="InterPro" id="IPR002181">
    <property type="entry name" value="Fibrinogen_a/b/g_C_dom"/>
</dbReference>
<keyword evidence="3" id="KW-0106">Calcium</keyword>
<keyword evidence="7" id="KW-1185">Reference proteome</keyword>
<dbReference type="Gene3D" id="2.20.100.10">
    <property type="entry name" value="Thrombospondin type-1 (TSP1) repeat"/>
    <property type="match status" value="2"/>
</dbReference>
<dbReference type="Gene3D" id="3.90.215.10">
    <property type="entry name" value="Gamma Fibrinogen, chain A, domain 1"/>
    <property type="match status" value="2"/>
</dbReference>
<dbReference type="Pfam" id="PF00090">
    <property type="entry name" value="TSP_1"/>
    <property type="match status" value="2"/>
</dbReference>
<dbReference type="SUPFAM" id="SSF56496">
    <property type="entry name" value="Fibrinogen C-terminal domain-like"/>
    <property type="match status" value="3"/>
</dbReference>
<protein>
    <recommendedName>
        <fullName evidence="5">Fibrinogen C-terminal domain-containing protein</fullName>
    </recommendedName>
</protein>
<evidence type="ECO:0000313" key="7">
    <source>
        <dbReference type="Proteomes" id="UP001159428"/>
    </source>
</evidence>
<keyword evidence="2" id="KW-0430">Lectin</keyword>
<evidence type="ECO:0000256" key="2">
    <source>
        <dbReference type="ARBA" id="ARBA00022734"/>
    </source>
</evidence>
<dbReference type="NCBIfam" id="NF040941">
    <property type="entry name" value="GGGWT_bact"/>
    <property type="match status" value="2"/>
</dbReference>
<accession>A0AAU9WJU8</accession>
<dbReference type="PROSITE" id="PS50092">
    <property type="entry name" value="TSP1"/>
    <property type="match status" value="2"/>
</dbReference>
<organism evidence="6 7">
    <name type="scientific">Pocillopora meandrina</name>
    <dbReference type="NCBI Taxonomy" id="46732"/>
    <lineage>
        <taxon>Eukaryota</taxon>
        <taxon>Metazoa</taxon>
        <taxon>Cnidaria</taxon>
        <taxon>Anthozoa</taxon>
        <taxon>Hexacorallia</taxon>
        <taxon>Scleractinia</taxon>
        <taxon>Astrocoeniina</taxon>
        <taxon>Pocilloporidae</taxon>
        <taxon>Pocillopora</taxon>
    </lineage>
</organism>
<dbReference type="PANTHER" id="PTHR16146:SF46">
    <property type="entry name" value="INTELECTIN-1A-RELATED"/>
    <property type="match status" value="1"/>
</dbReference>
<dbReference type="PROSITE" id="PS01186">
    <property type="entry name" value="EGF_2"/>
    <property type="match status" value="1"/>
</dbReference>
<dbReference type="InterPro" id="IPR014716">
    <property type="entry name" value="Fibrinogen_a/b/g_C_1"/>
</dbReference>
<feature type="domain" description="Fibrinogen C-terminal" evidence="5">
    <location>
        <begin position="298"/>
        <end position="349"/>
    </location>
</feature>
<gene>
    <name evidence="6" type="ORF">PMEA_00006399</name>
</gene>
<dbReference type="InterPro" id="IPR036056">
    <property type="entry name" value="Fibrinogen-like_C"/>
</dbReference>
<dbReference type="InterPro" id="IPR000742">
    <property type="entry name" value="EGF"/>
</dbReference>
<dbReference type="SMART" id="SM00209">
    <property type="entry name" value="TSP1"/>
    <property type="match status" value="2"/>
</dbReference>
<dbReference type="SUPFAM" id="SSF82895">
    <property type="entry name" value="TSP-1 type 1 repeat"/>
    <property type="match status" value="2"/>
</dbReference>
<proteinExistence type="predicted"/>
<dbReference type="FunFam" id="2.20.100.10:FF:000002">
    <property type="entry name" value="Unc-5 netrin receptor C"/>
    <property type="match status" value="1"/>
</dbReference>
<sequence>MVDGKECAGRGFCTNDGQCACENGFDPASTCSKVGTARDGNWGAWSSWTNCSRACNGGTRLRYRFCDSPSPLYGGKICEGERLLEEACNEEPCPQAHSCRHLQTIGKRLNKPYADGVYEINPDGKGIVKTICDMTRDGGGWTLLITSYTNKWTRQNVLQNNEMDPKLKDDYSILFKADDIKNSGNVKGSTFEYRLEADSPGTWGGIWKAPRSYSFVKIDNSQTGVRLTKKFDEWGYSWYGLKKRMPWLYGERLTTAGEPKRNEFGSITASMKKYHPAPWIYGKDKEQCPTFIWYWMREGEYGPPRSCMEVMTRSIGKEGASDGFYNIQPVDKPVSTYCDMTRNGGGWTLLLTSASRQGWNAKNVLERNRQNPSLKTDFSILGQADNILGKEKFQYRLEADGDDMFGGIWETVRGYSMTSSSDTQTNIRLLKKFGMWNETENLNKRVPRLEAGGKHLYTTGSARDNSGVIVTSENDAIYINSEKPKPKVIRVWIREGTRRSCNQVKVYGTQLGITYDDGVYMIKKDDVDYLPVFCDMTSDLGAYTLLVTSASNNWNAKDVTFRNVEKPSLGNDYSILGLADNIKDISAAKSFKYRLEANSPGTWGGIWEAPIEYTFLKTDNTQTNVNLVKKFNQWEYSDDGVQKRMPWMAGTFGLLTTATVGDWYPRGTIITDRREGKPANWIYPGMFDPGVIWYWINEDDCDQSRKPVDGGVSGWGEWSRCDKLCQPGRMTRQKKCDNPKPKCGGKQCDLKILQKESKECNYCPESPIRAVDKFCVQPQRSSCQIPDGTKLVYKSSTECSKEYQKFIYDDGILMHKCSKKYVCPRGGRVDFGAELVIVSSTGNCDPEDARFERTPGMSLMHIRSGLCVHPKGGRPSEGVPLVYYEGYDQPRLKLDLYQLKGNAKTLLCRQRCSSKLHRLKSILPRSTILKTCMGLEFSDEGLTLETSALKLSTVANLRYQLSWKYRIILLYSPTDAAAQRTVSLETFPFFQFRRAGGKYLARRRVRSPRHNRSQTFSCNAQPNSFISISSYHHEVFLKSCLKLNGTQLHNVKNALNNYKTIFFRRAIETYFHIRFIQSFLPLNMGCTIFFSRIKFTSTCSAQHTSALRDCLSAAVKTRADARNVRYETLYRGKFTLSTRLMKPNTSWLEKSWVQLVRSTRQIFTTNNFQQTWMETRILLRNVSKDTLTMFLSIKFPISSIFFIVFSFDSNELGKTLSIGLMAHSFWSFNGKDKTRQVGLLKEGIEDMNTFLCQVSTAFHYLHVNHITAFHYLHVNHIVHRRLLFILRGHPKESGEIMIWPERIPLGIAIIIIIIFF</sequence>
<keyword evidence="1" id="KW-0479">Metal-binding</keyword>
<dbReference type="Gene3D" id="2.80.10.50">
    <property type="match status" value="1"/>
</dbReference>
<evidence type="ECO:0000256" key="4">
    <source>
        <dbReference type="ARBA" id="ARBA00023157"/>
    </source>
</evidence>